<dbReference type="Gene3D" id="3.40.50.150">
    <property type="entry name" value="Vaccinia Virus protein VP39"/>
    <property type="match status" value="1"/>
</dbReference>
<evidence type="ECO:0000256" key="4">
    <source>
        <dbReference type="ARBA" id="ARBA00022679"/>
    </source>
</evidence>
<dbReference type="RefSeq" id="WP_051673249.1">
    <property type="nucleotide sequence ID" value="NZ_CP006873.1"/>
</dbReference>
<keyword evidence="6 7" id="KW-0694">RNA-binding</keyword>
<feature type="binding site" evidence="7 8">
    <location>
        <position position="15"/>
    </location>
    <ligand>
        <name>S-adenosyl-L-methionine</name>
        <dbReference type="ChEBI" id="CHEBI:59789"/>
    </ligand>
</feature>
<keyword evidence="11" id="KW-1185">Reference proteome</keyword>
<comment type="catalytic activity">
    <reaction evidence="7">
        <text>adenosine(1518)/adenosine(1519) in 16S rRNA + 4 S-adenosyl-L-methionine = N(6)-dimethyladenosine(1518)/N(6)-dimethyladenosine(1519) in 16S rRNA + 4 S-adenosyl-L-homocysteine + 4 H(+)</text>
        <dbReference type="Rhea" id="RHEA:19609"/>
        <dbReference type="Rhea" id="RHEA-COMP:10232"/>
        <dbReference type="Rhea" id="RHEA-COMP:10233"/>
        <dbReference type="ChEBI" id="CHEBI:15378"/>
        <dbReference type="ChEBI" id="CHEBI:57856"/>
        <dbReference type="ChEBI" id="CHEBI:59789"/>
        <dbReference type="ChEBI" id="CHEBI:74411"/>
        <dbReference type="ChEBI" id="CHEBI:74493"/>
        <dbReference type="EC" id="2.1.1.182"/>
    </reaction>
</comment>
<dbReference type="InterPro" id="IPR029063">
    <property type="entry name" value="SAM-dependent_MTases_sf"/>
</dbReference>
<dbReference type="OrthoDB" id="9814755at2"/>
<dbReference type="PROSITE" id="PS01131">
    <property type="entry name" value="RRNA_A_DIMETH"/>
    <property type="match status" value="1"/>
</dbReference>
<dbReference type="PANTHER" id="PTHR11727">
    <property type="entry name" value="DIMETHYLADENOSINE TRANSFERASE"/>
    <property type="match status" value="1"/>
</dbReference>
<dbReference type="NCBIfam" id="TIGR00755">
    <property type="entry name" value="ksgA"/>
    <property type="match status" value="1"/>
</dbReference>
<keyword evidence="5 7" id="KW-0949">S-adenosyl-L-methionine</keyword>
<evidence type="ECO:0000256" key="5">
    <source>
        <dbReference type="ARBA" id="ARBA00022691"/>
    </source>
</evidence>
<evidence type="ECO:0000256" key="7">
    <source>
        <dbReference type="HAMAP-Rule" id="MF_00607"/>
    </source>
</evidence>
<gene>
    <name evidence="7" type="primary">rsmA</name>
    <name evidence="7 10" type="synonym">ksgA</name>
    <name evidence="10" type="ORF">FNIIJ_249</name>
</gene>
<keyword evidence="1 7" id="KW-0963">Cytoplasm</keyword>
<evidence type="ECO:0000313" key="11">
    <source>
        <dbReference type="Proteomes" id="UP000027148"/>
    </source>
</evidence>
<dbReference type="HAMAP" id="MF_00607">
    <property type="entry name" value="16SrRNA_methyltr_A"/>
    <property type="match status" value="1"/>
</dbReference>
<evidence type="ECO:0000256" key="6">
    <source>
        <dbReference type="ARBA" id="ARBA00022884"/>
    </source>
</evidence>
<dbReference type="STRING" id="1415657.FNIIJ_249"/>
<feature type="domain" description="Ribosomal RNA adenine methylase transferase N-terminal" evidence="9">
    <location>
        <begin position="22"/>
        <end position="189"/>
    </location>
</feature>
<feature type="binding site" evidence="7 8">
    <location>
        <position position="88"/>
    </location>
    <ligand>
        <name>S-adenosyl-L-methionine</name>
        <dbReference type="ChEBI" id="CHEBI:59789"/>
    </ligand>
</feature>
<feature type="binding site" evidence="7 8">
    <location>
        <position position="42"/>
    </location>
    <ligand>
        <name>S-adenosyl-L-methionine</name>
        <dbReference type="ChEBI" id="CHEBI:59789"/>
    </ligand>
</feature>
<dbReference type="InterPro" id="IPR020596">
    <property type="entry name" value="rRNA_Ade_Mease_Trfase_CS"/>
</dbReference>
<sequence length="257" mass="29891">MCSIKIRPKKYLGQHFLIDKNIAKKIVCSLSFKGYSSVVEVGPGIGMLTQYLLKIKTLELFLIEIDVEAVNYLRQEFTFLKDHIIHADFLKWEPSITSFALIGNFPYNISSQILFRLLRYRNSVPECIGMFQKDMAQRIVGKHGSKIYGIISVLVQAFYEVEYLFTVNEKVFFPIPKVKSAIVRFRRKLSSLERTDESIFFKIVKSGFNHRRKILRNSLKPLSLSKSFYTMPILDKRAEELSVDEFINLSKSARYFS</sequence>
<dbReference type="HOGENOM" id="CLU_041220_0_1_10"/>
<keyword evidence="3 7" id="KW-0489">Methyltransferase</keyword>
<evidence type="ECO:0000256" key="3">
    <source>
        <dbReference type="ARBA" id="ARBA00022603"/>
    </source>
</evidence>
<dbReference type="GO" id="GO:0003723">
    <property type="term" value="F:RNA binding"/>
    <property type="evidence" value="ECO:0007669"/>
    <property type="project" value="UniProtKB-UniRule"/>
</dbReference>
<dbReference type="GO" id="GO:0052908">
    <property type="term" value="F:16S rRNA (adenine(1518)-N(6)/adenine(1519)-N(6))-dimethyltransferase activity"/>
    <property type="evidence" value="ECO:0007669"/>
    <property type="project" value="UniProtKB-EC"/>
</dbReference>
<keyword evidence="2 7" id="KW-0698">rRNA processing</keyword>
<keyword evidence="4 7" id="KW-0808">Transferase</keyword>
<dbReference type="FunFam" id="1.10.8.100:FF:000001">
    <property type="entry name" value="Ribosomal RNA small subunit methyltransferase A"/>
    <property type="match status" value="1"/>
</dbReference>
<evidence type="ECO:0000256" key="2">
    <source>
        <dbReference type="ARBA" id="ARBA00022552"/>
    </source>
</evidence>
<evidence type="ECO:0000256" key="1">
    <source>
        <dbReference type="ARBA" id="ARBA00022490"/>
    </source>
</evidence>
<evidence type="ECO:0000256" key="8">
    <source>
        <dbReference type="PROSITE-ProRule" id="PRU01026"/>
    </source>
</evidence>
<dbReference type="Pfam" id="PF00398">
    <property type="entry name" value="RrnaAD"/>
    <property type="match status" value="1"/>
</dbReference>
<dbReference type="EMBL" id="CP006873">
    <property type="protein sequence ID" value="AID37507.1"/>
    <property type="molecule type" value="Genomic_DNA"/>
</dbReference>
<protein>
    <recommendedName>
        <fullName evidence="7">Ribosomal RNA small subunit methyltransferase A</fullName>
        <ecNumber evidence="7">2.1.1.182</ecNumber>
    </recommendedName>
    <alternativeName>
        <fullName evidence="7">16S rRNA (adenine(1518)-N(6)/adenine(1519)-N(6))-dimethyltransferase</fullName>
    </alternativeName>
    <alternativeName>
        <fullName evidence="7">16S rRNA dimethyladenosine transferase</fullName>
    </alternativeName>
    <alternativeName>
        <fullName evidence="7">16S rRNA dimethylase</fullName>
    </alternativeName>
    <alternativeName>
        <fullName evidence="7">S-adenosylmethionine-6-N', N'-adenosyl(rRNA) dimethyltransferase</fullName>
    </alternativeName>
</protein>
<name>A0A068DQI0_9FLAO</name>
<dbReference type="GO" id="GO:0005829">
    <property type="term" value="C:cytosol"/>
    <property type="evidence" value="ECO:0007669"/>
    <property type="project" value="TreeGrafter"/>
</dbReference>
<reference evidence="10 11" key="1">
    <citation type="journal article" date="2014" name="Genome Biol. Evol.">
        <title>Genome sequence of "Candidatus Walczuchella monophlebidarum" the flavobacterial endosymbiont of Llaveia axin axin (Hemiptera: Coccoidea: Monophlebidae).</title>
        <authorList>
            <person name="Rosas-Perez T."/>
            <person name="Rosenblueth M."/>
            <person name="Rincon-Rosales R."/>
            <person name="Mora J."/>
            <person name="Martinez-Romero E."/>
        </authorList>
    </citation>
    <scope>NUCLEOTIDE SEQUENCE [LARGE SCALE GENOMIC DNA]</scope>
    <source>
        <strain evidence="10">FNIIJ</strain>
    </source>
</reference>
<dbReference type="CDD" id="cd02440">
    <property type="entry name" value="AdoMet_MTases"/>
    <property type="match status" value="1"/>
</dbReference>
<organism evidence="10 11">
    <name type="scientific">Candidatus Walczuchella monophlebidarum</name>
    <dbReference type="NCBI Taxonomy" id="1415657"/>
    <lineage>
        <taxon>Bacteria</taxon>
        <taxon>Pseudomonadati</taxon>
        <taxon>Bacteroidota</taxon>
        <taxon>Flavobacteriia</taxon>
        <taxon>Flavobacteriales</taxon>
        <taxon>Candidatus Walczuchella</taxon>
    </lineage>
</organism>
<feature type="binding site" evidence="7 8">
    <location>
        <position position="104"/>
    </location>
    <ligand>
        <name>S-adenosyl-L-methionine</name>
        <dbReference type="ChEBI" id="CHEBI:59789"/>
    </ligand>
</feature>
<dbReference type="InterPro" id="IPR001737">
    <property type="entry name" value="KsgA/Erm"/>
</dbReference>
<dbReference type="EC" id="2.1.1.182" evidence="7"/>
<dbReference type="SUPFAM" id="SSF53335">
    <property type="entry name" value="S-adenosyl-L-methionine-dependent methyltransferases"/>
    <property type="match status" value="1"/>
</dbReference>
<dbReference type="InterPro" id="IPR020598">
    <property type="entry name" value="rRNA_Ade_methylase_Trfase_N"/>
</dbReference>
<feature type="binding site" evidence="7 8">
    <location>
        <position position="17"/>
    </location>
    <ligand>
        <name>S-adenosyl-L-methionine</name>
        <dbReference type="ChEBI" id="CHEBI:59789"/>
    </ligand>
</feature>
<dbReference type="Gene3D" id="1.10.8.100">
    <property type="entry name" value="Ribosomal RNA adenine dimethylase-like, domain 2"/>
    <property type="match status" value="1"/>
</dbReference>
<dbReference type="PROSITE" id="PS51689">
    <property type="entry name" value="SAM_RNA_A_N6_MT"/>
    <property type="match status" value="1"/>
</dbReference>
<comment type="function">
    <text evidence="7">Specifically dimethylates two adjacent adenosines (A1518 and A1519) in the loop of a conserved hairpin near the 3'-end of 16S rRNA in the 30S particle. May play a critical role in biogenesis of 30S subunits.</text>
</comment>
<proteinExistence type="inferred from homology"/>
<dbReference type="AlphaFoldDB" id="A0A068DQI0"/>
<dbReference type="PANTHER" id="PTHR11727:SF7">
    <property type="entry name" value="DIMETHYLADENOSINE TRANSFERASE-RELATED"/>
    <property type="match status" value="1"/>
</dbReference>
<evidence type="ECO:0000313" key="10">
    <source>
        <dbReference type="EMBL" id="AID37507.1"/>
    </source>
</evidence>
<accession>A0A068DQI0</accession>
<evidence type="ECO:0000259" key="9">
    <source>
        <dbReference type="SMART" id="SM00650"/>
    </source>
</evidence>
<dbReference type="InterPro" id="IPR023165">
    <property type="entry name" value="rRNA_Ade_diMease-like_C"/>
</dbReference>
<comment type="subcellular location">
    <subcellularLocation>
        <location evidence="7">Cytoplasm</location>
    </subcellularLocation>
</comment>
<comment type="similarity">
    <text evidence="7">Belongs to the class I-like SAM-binding methyltransferase superfamily. rRNA adenine N(6)-methyltransferase family. RsmA subfamily.</text>
</comment>
<feature type="binding site" evidence="7 8">
    <location>
        <position position="64"/>
    </location>
    <ligand>
        <name>S-adenosyl-L-methionine</name>
        <dbReference type="ChEBI" id="CHEBI:59789"/>
    </ligand>
</feature>
<dbReference type="SMART" id="SM00650">
    <property type="entry name" value="rADc"/>
    <property type="match status" value="1"/>
</dbReference>
<dbReference type="Proteomes" id="UP000027148">
    <property type="component" value="Chromosome"/>
</dbReference>
<dbReference type="InterPro" id="IPR011530">
    <property type="entry name" value="rRNA_adenine_dimethylase"/>
</dbReference>
<dbReference type="KEGG" id="elv:FNIIJ_249"/>